<feature type="compositionally biased region" description="Low complexity" evidence="3">
    <location>
        <begin position="754"/>
        <end position="766"/>
    </location>
</feature>
<dbReference type="CDD" id="cd00063">
    <property type="entry name" value="FN3"/>
    <property type="match status" value="1"/>
</dbReference>
<keyword evidence="1" id="KW-0326">Glycosidase</keyword>
<feature type="non-terminal residue" evidence="5">
    <location>
        <position position="1"/>
    </location>
</feature>
<dbReference type="Gene3D" id="2.60.40.10">
    <property type="entry name" value="Immunoglobulins"/>
    <property type="match status" value="1"/>
</dbReference>
<feature type="domain" description="Fibronectin type-III" evidence="4">
    <location>
        <begin position="676"/>
        <end position="766"/>
    </location>
</feature>
<evidence type="ECO:0000256" key="3">
    <source>
        <dbReference type="SAM" id="MobiDB-lite"/>
    </source>
</evidence>
<keyword evidence="6" id="KW-1185">Reference proteome</keyword>
<dbReference type="EMBL" id="JAAKZZ010000211">
    <property type="protein sequence ID" value="NGO70592.1"/>
    <property type="molecule type" value="Genomic_DNA"/>
</dbReference>
<sequence length="1068" mass="116864">HQVSVFDALSEKADKSGNATLSIERYKDELRFYAEALAQGHEWCPASGKEQRRAALARVFTSIDNFTKQYYGDVKSLGNGGHQSDWGGYYAALGEALYIVEDLIADEDVHGTERFRAFLREPFDTGTRDGENSLPSTGWDGGRLTRFGAWERVLKANFDFARSRLSYIYNQVLYTYEGAWKAHEGLRVIGSEFYEGKERSHAIAREALGARPFLGEEILTGPEGEKLNLYHSLFFHDRTAVYTDDCLRVVMRGLARSKPGPDQGVARRLPYGRHYTGITAAGQTRENHYVGNYGEAGNYLPCWFFRTLGHDGDEELNDDILRLALRNLHARARTRYQGTDPDGHRIMYMEQVVDGRNTAYPGKVAYATATDQGPYAFSFAALAHHMSRRPERFRGKEWEPYRRYAREAVGFLQQQLADNQFFPYFDSHMLPKHVVDLRLPETWAYVAKTPAGTVLPHTDLDRYTDAELRRLGVDRRKQPTRFAWADIDNLYVAVRDGDTHLFASLVERNNGLMGNGRLHAQYGTHDQLVQLPTRSVFTSREYTLRAPSTENSILFDRFSDPGDRPLAMTGEPIPVAFQPGVGRPRRDNNRYDTPYAGYPELLTARYGPYFFAVNTTRRAHGNERPLTAVLPEGTGDGPLLDLVSRRRVRPRGGRVVLAPGTALVLALGTARVGAEPPAPVDLVLATPGSGAVGLSWRAAAGAASYTVSRSVRRGGRYAVVEEGVTGTSYTDESVRDGGRFFYRVTPVGTSGKGRASAPAEARAHPATGNGWRGRPVGAARGTARTRGTAVSVRGASGAGFGGGDDSVLHDRDRPDAFVLASTLVRGSVAVSARLGSPRAALAGVTLRASAHAVSRYVHLGTDGAGGLVLRTRSMDSRPDVGKGTVGHDAGNGITRSPLARTEEFAGFPAADYPYVRLVRAADSHRVTALVSRDGELWERVTADTVPMPEVVHAGVAATADTDFTRVTVETLPEDAALPTVARDGDGVRVHWNKPRHAVSFTLYGRRGDGGWRRLTGDAYRLDHRHDAALGSTRYRVVARHADGSTTSSPAPSSPAPSSPAPSSAGGTE</sequence>
<dbReference type="SUPFAM" id="SSF49265">
    <property type="entry name" value="Fibronectin type III"/>
    <property type="match status" value="1"/>
</dbReference>
<protein>
    <submittedName>
        <fullName evidence="5">Fibronectin type III domain-containing protein</fullName>
    </submittedName>
</protein>
<evidence type="ECO:0000313" key="5">
    <source>
        <dbReference type="EMBL" id="NGO70592.1"/>
    </source>
</evidence>
<dbReference type="Proteomes" id="UP000477722">
    <property type="component" value="Unassembled WGS sequence"/>
</dbReference>
<feature type="compositionally biased region" description="Low complexity" evidence="3">
    <location>
        <begin position="777"/>
        <end position="795"/>
    </location>
</feature>
<evidence type="ECO:0000256" key="1">
    <source>
        <dbReference type="ARBA" id="ARBA00023295"/>
    </source>
</evidence>
<dbReference type="GO" id="GO:0016798">
    <property type="term" value="F:hydrolase activity, acting on glycosyl bonds"/>
    <property type="evidence" value="ECO:0007669"/>
    <property type="project" value="UniProtKB-KW"/>
</dbReference>
<gene>
    <name evidence="5" type="ORF">G5C65_19995</name>
</gene>
<evidence type="ECO:0000259" key="4">
    <source>
        <dbReference type="PROSITE" id="PS50853"/>
    </source>
</evidence>
<dbReference type="RefSeq" id="WP_165300254.1">
    <property type="nucleotide sequence ID" value="NZ_JAAKZZ010000211.1"/>
</dbReference>
<proteinExistence type="predicted"/>
<dbReference type="PROSITE" id="PS50853">
    <property type="entry name" value="FN3"/>
    <property type="match status" value="1"/>
</dbReference>
<keyword evidence="2" id="KW-0119">Carbohydrate metabolism</keyword>
<evidence type="ECO:0000313" key="6">
    <source>
        <dbReference type="Proteomes" id="UP000477722"/>
    </source>
</evidence>
<feature type="region of interest" description="Disordered" evidence="3">
    <location>
        <begin position="1040"/>
        <end position="1068"/>
    </location>
</feature>
<organism evidence="5 6">
    <name type="scientific">Streptomyces boncukensis</name>
    <dbReference type="NCBI Taxonomy" id="2711219"/>
    <lineage>
        <taxon>Bacteria</taxon>
        <taxon>Bacillati</taxon>
        <taxon>Actinomycetota</taxon>
        <taxon>Actinomycetes</taxon>
        <taxon>Kitasatosporales</taxon>
        <taxon>Streptomycetaceae</taxon>
        <taxon>Streptomyces</taxon>
    </lineage>
</organism>
<dbReference type="InterPro" id="IPR036116">
    <property type="entry name" value="FN3_sf"/>
</dbReference>
<dbReference type="InterPro" id="IPR013783">
    <property type="entry name" value="Ig-like_fold"/>
</dbReference>
<keyword evidence="2" id="KW-0624">Polysaccharide degradation</keyword>
<dbReference type="AlphaFoldDB" id="A0A6G4X0E2"/>
<accession>A0A6G4X0E2</accession>
<reference evidence="5 6" key="1">
    <citation type="submission" date="2020-02" db="EMBL/GenBank/DDBJ databases">
        <title>Whole-genome analyses of novel actinobacteria.</title>
        <authorList>
            <person name="Sahin N."/>
            <person name="Tatar D."/>
        </authorList>
    </citation>
    <scope>NUCLEOTIDE SEQUENCE [LARGE SCALE GENOMIC DNA]</scope>
    <source>
        <strain evidence="5 6">SB3404</strain>
    </source>
</reference>
<name>A0A6G4X0E2_9ACTN</name>
<dbReference type="InterPro" id="IPR003961">
    <property type="entry name" value="FN3_dom"/>
</dbReference>
<feature type="region of interest" description="Disordered" evidence="3">
    <location>
        <begin position="874"/>
        <end position="894"/>
    </location>
</feature>
<evidence type="ECO:0000256" key="2">
    <source>
        <dbReference type="ARBA" id="ARBA00023326"/>
    </source>
</evidence>
<comment type="caution">
    <text evidence="5">The sequence shown here is derived from an EMBL/GenBank/DDBJ whole genome shotgun (WGS) entry which is preliminary data.</text>
</comment>
<keyword evidence="1" id="KW-0378">Hydrolase</keyword>
<feature type="region of interest" description="Disordered" evidence="3">
    <location>
        <begin position="751"/>
        <end position="796"/>
    </location>
</feature>
<dbReference type="GO" id="GO:0000272">
    <property type="term" value="P:polysaccharide catabolic process"/>
    <property type="evidence" value="ECO:0007669"/>
    <property type="project" value="UniProtKB-KW"/>
</dbReference>